<feature type="transmembrane region" description="Helical" evidence="6">
    <location>
        <begin position="136"/>
        <end position="153"/>
    </location>
</feature>
<evidence type="ECO:0000256" key="3">
    <source>
        <dbReference type="ARBA" id="ARBA00022692"/>
    </source>
</evidence>
<dbReference type="EMBL" id="JAFBFC010000002">
    <property type="protein sequence ID" value="MBM7702408.1"/>
    <property type="molecule type" value="Genomic_DNA"/>
</dbReference>
<dbReference type="NCBIfam" id="TIGR00254">
    <property type="entry name" value="GGDEF"/>
    <property type="match status" value="1"/>
</dbReference>
<keyword evidence="4 6" id="KW-1133">Transmembrane helix</keyword>
<dbReference type="Gene3D" id="3.30.70.270">
    <property type="match status" value="1"/>
</dbReference>
<feature type="transmembrane region" description="Helical" evidence="6">
    <location>
        <begin position="70"/>
        <end position="94"/>
    </location>
</feature>
<name>A0ABS2QT98_9BACI</name>
<dbReference type="SMART" id="SM00267">
    <property type="entry name" value="GGDEF"/>
    <property type="match status" value="1"/>
</dbReference>
<feature type="transmembrane region" description="Helical" evidence="6">
    <location>
        <begin position="6"/>
        <end position="24"/>
    </location>
</feature>
<evidence type="ECO:0000313" key="8">
    <source>
        <dbReference type="EMBL" id="MBM7702408.1"/>
    </source>
</evidence>
<dbReference type="InterPro" id="IPR043128">
    <property type="entry name" value="Rev_trsase/Diguanyl_cyclase"/>
</dbReference>
<reference evidence="8 9" key="1">
    <citation type="submission" date="2021-01" db="EMBL/GenBank/DDBJ databases">
        <title>Genomic Encyclopedia of Type Strains, Phase IV (KMG-IV): sequencing the most valuable type-strain genomes for metagenomic binning, comparative biology and taxonomic classification.</title>
        <authorList>
            <person name="Goeker M."/>
        </authorList>
    </citation>
    <scope>NUCLEOTIDE SEQUENCE [LARGE SCALE GENOMIC DNA]</scope>
    <source>
        <strain evidence="8 9">DSM 104297</strain>
    </source>
</reference>
<feature type="transmembrane region" description="Helical" evidence="6">
    <location>
        <begin position="106"/>
        <end position="124"/>
    </location>
</feature>
<dbReference type="SUPFAM" id="SSF55073">
    <property type="entry name" value="Nucleotide cyclase"/>
    <property type="match status" value="1"/>
</dbReference>
<dbReference type="InterPro" id="IPR011620">
    <property type="entry name" value="Sig_transdc_His_kinase_LytS_TM"/>
</dbReference>
<evidence type="ECO:0000256" key="1">
    <source>
        <dbReference type="ARBA" id="ARBA00004651"/>
    </source>
</evidence>
<dbReference type="InterPro" id="IPR029787">
    <property type="entry name" value="Nucleotide_cyclase"/>
</dbReference>
<feature type="domain" description="GGDEF" evidence="7">
    <location>
        <begin position="364"/>
        <end position="500"/>
    </location>
</feature>
<organism evidence="8 9">
    <name type="scientific">Priestia iocasae</name>
    <dbReference type="NCBI Taxonomy" id="2291674"/>
    <lineage>
        <taxon>Bacteria</taxon>
        <taxon>Bacillati</taxon>
        <taxon>Bacillota</taxon>
        <taxon>Bacilli</taxon>
        <taxon>Bacillales</taxon>
        <taxon>Bacillaceae</taxon>
        <taxon>Priestia</taxon>
    </lineage>
</organism>
<evidence type="ECO:0000256" key="4">
    <source>
        <dbReference type="ARBA" id="ARBA00022989"/>
    </source>
</evidence>
<dbReference type="PANTHER" id="PTHR45138:SF9">
    <property type="entry name" value="DIGUANYLATE CYCLASE DGCM-RELATED"/>
    <property type="match status" value="1"/>
</dbReference>
<dbReference type="CDD" id="cd01949">
    <property type="entry name" value="GGDEF"/>
    <property type="match status" value="1"/>
</dbReference>
<feature type="transmembrane region" description="Helical" evidence="6">
    <location>
        <begin position="165"/>
        <end position="185"/>
    </location>
</feature>
<dbReference type="Pfam" id="PF07694">
    <property type="entry name" value="5TM-5TMR_LYT"/>
    <property type="match status" value="1"/>
</dbReference>
<comment type="subcellular location">
    <subcellularLocation>
        <location evidence="1">Cell membrane</location>
        <topology evidence="1">Multi-pass membrane protein</topology>
    </subcellularLocation>
</comment>
<evidence type="ECO:0000256" key="5">
    <source>
        <dbReference type="ARBA" id="ARBA00023136"/>
    </source>
</evidence>
<keyword evidence="3 6" id="KW-0812">Transmembrane</keyword>
<dbReference type="InterPro" id="IPR000160">
    <property type="entry name" value="GGDEF_dom"/>
</dbReference>
<gene>
    <name evidence="8" type="ORF">JOC83_001242</name>
</gene>
<dbReference type="Gene3D" id="3.30.450.20">
    <property type="entry name" value="PAS domain"/>
    <property type="match status" value="1"/>
</dbReference>
<feature type="transmembrane region" description="Helical" evidence="6">
    <location>
        <begin position="36"/>
        <end position="58"/>
    </location>
</feature>
<evidence type="ECO:0000313" key="9">
    <source>
        <dbReference type="Proteomes" id="UP000809829"/>
    </source>
</evidence>
<evidence type="ECO:0000256" key="6">
    <source>
        <dbReference type="SAM" id="Phobius"/>
    </source>
</evidence>
<evidence type="ECO:0000259" key="7">
    <source>
        <dbReference type="PROSITE" id="PS50887"/>
    </source>
</evidence>
<keyword evidence="5 6" id="KW-0472">Membrane</keyword>
<comment type="caution">
    <text evidence="8">The sequence shown here is derived from an EMBL/GenBank/DDBJ whole genome shotgun (WGS) entry which is preliminary data.</text>
</comment>
<sequence length="505" mass="57397">MFQQLLFNVTIIISFLFVLNVVRERVKEKNVKVNKWMRIFSLGAAFGMLGIILMIYTIPVDEHTIIDLRHLATVVVAVYAGFWASILSAVMIAVGRIALFGIHPAALVASSFMVLIGITCGLISKRNVDISTKFHTMNVMSLLLIFVALLINIGDLQKVLRIYSYHTIVSVSGGFLVFMVGKYLYQSTITIQRHRSLSQMFSVLIRNAHTGTMIETADRQVAVINQTFCDIFELDAIPKQMIGKKSDQMYEEKQHVVKHSMRFIKRLDDIIAKKKVIEGEEFTFANGRVYALDYVPIYEGNEYIGHYWEYRNITKRKEAEEKLLKLNQELQQLSNRDGLTKLSNRRALDKRIKMEWDYAIKQQHSLSFILFDLDYFKAYNDTYGHLTGDDCLEKVGAAMQDVMDPSLCVARYGGEEFAVVLPVMDEEETMKIAETIRMSIYNLSIPHEASPISDYVTVSVGVATMMPTEQDSMTSLIEAADQALYDAKGAGRNTVRVARGKWYVS</sequence>
<dbReference type="PANTHER" id="PTHR45138">
    <property type="entry name" value="REGULATORY COMPONENTS OF SENSORY TRANSDUCTION SYSTEM"/>
    <property type="match status" value="1"/>
</dbReference>
<protein>
    <submittedName>
        <fullName evidence="8">Diguanylate cyclase (GGDEF)-like protein</fullName>
    </submittedName>
</protein>
<dbReference type="Pfam" id="PF00990">
    <property type="entry name" value="GGDEF"/>
    <property type="match status" value="1"/>
</dbReference>
<evidence type="ECO:0000256" key="2">
    <source>
        <dbReference type="ARBA" id="ARBA00022475"/>
    </source>
</evidence>
<proteinExistence type="predicted"/>
<accession>A0ABS2QT98</accession>
<dbReference type="RefSeq" id="WP_205185364.1">
    <property type="nucleotide sequence ID" value="NZ_JAFBFC010000002.1"/>
</dbReference>
<keyword evidence="2" id="KW-1003">Cell membrane</keyword>
<dbReference type="PROSITE" id="PS50887">
    <property type="entry name" value="GGDEF"/>
    <property type="match status" value="1"/>
</dbReference>
<keyword evidence="9" id="KW-1185">Reference proteome</keyword>
<dbReference type="InterPro" id="IPR050469">
    <property type="entry name" value="Diguanylate_Cyclase"/>
</dbReference>
<dbReference type="Proteomes" id="UP000809829">
    <property type="component" value="Unassembled WGS sequence"/>
</dbReference>